<evidence type="ECO:0000313" key="3">
    <source>
        <dbReference type="Proteomes" id="UP000008237"/>
    </source>
</evidence>
<feature type="chain" id="PRO_5003157877" evidence="1">
    <location>
        <begin position="24"/>
        <end position="167"/>
    </location>
</feature>
<organism evidence="3">
    <name type="scientific">Harpegnathos saltator</name>
    <name type="common">Jerdon's jumping ant</name>
    <dbReference type="NCBI Taxonomy" id="610380"/>
    <lineage>
        <taxon>Eukaryota</taxon>
        <taxon>Metazoa</taxon>
        <taxon>Ecdysozoa</taxon>
        <taxon>Arthropoda</taxon>
        <taxon>Hexapoda</taxon>
        <taxon>Insecta</taxon>
        <taxon>Pterygota</taxon>
        <taxon>Neoptera</taxon>
        <taxon>Endopterygota</taxon>
        <taxon>Hymenoptera</taxon>
        <taxon>Apocrita</taxon>
        <taxon>Aculeata</taxon>
        <taxon>Formicoidea</taxon>
        <taxon>Formicidae</taxon>
        <taxon>Ponerinae</taxon>
        <taxon>Ponerini</taxon>
        <taxon>Harpegnathos</taxon>
    </lineage>
</organism>
<accession>E2BY30</accession>
<gene>
    <name evidence="2" type="ORF">EAI_09474</name>
</gene>
<dbReference type="Proteomes" id="UP000008237">
    <property type="component" value="Unassembled WGS sequence"/>
</dbReference>
<sequence length="167" mass="18858">MVSVRLALVLAVVMVILALSVDAAFRKPPFNGSIFGKRSSTVTALFAGVITLLIYQDIARAEEVPAFFLKIAKVPNVPRVGRSGKFEDFFYKAEKHIPRIGRNSQLNDPLPLQNEQETYSDLTKRRIDYTAKVAQDAWSWQNFPLAIEGPKELWRTLALYARDDSDE</sequence>
<protein>
    <submittedName>
        <fullName evidence="2">Uncharacterized protein</fullName>
    </submittedName>
</protein>
<dbReference type="EMBL" id="GL451412">
    <property type="protein sequence ID" value="EFN79403.1"/>
    <property type="molecule type" value="Genomic_DNA"/>
</dbReference>
<feature type="signal peptide" evidence="1">
    <location>
        <begin position="1"/>
        <end position="23"/>
    </location>
</feature>
<dbReference type="InParanoid" id="E2BY30"/>
<dbReference type="OMA" id="KVEEWSW"/>
<proteinExistence type="predicted"/>
<dbReference type="OrthoDB" id="6339926at2759"/>
<dbReference type="STRING" id="610380.E2BY30"/>
<keyword evidence="1" id="KW-0732">Signal</keyword>
<name>E2BY30_HARSA</name>
<dbReference type="AlphaFoldDB" id="E2BY30"/>
<reference evidence="2 3" key="1">
    <citation type="journal article" date="2010" name="Science">
        <title>Genomic comparison of the ants Camponotus floridanus and Harpegnathos saltator.</title>
        <authorList>
            <person name="Bonasio R."/>
            <person name="Zhang G."/>
            <person name="Ye C."/>
            <person name="Mutti N.S."/>
            <person name="Fang X."/>
            <person name="Qin N."/>
            <person name="Donahue G."/>
            <person name="Yang P."/>
            <person name="Li Q."/>
            <person name="Li C."/>
            <person name="Zhang P."/>
            <person name="Huang Z."/>
            <person name="Berger S.L."/>
            <person name="Reinberg D."/>
            <person name="Wang J."/>
            <person name="Liebig J."/>
        </authorList>
    </citation>
    <scope>NUCLEOTIDE SEQUENCE [LARGE SCALE GENOMIC DNA]</scope>
    <source>
        <strain evidence="2 3">R22 G/1</strain>
    </source>
</reference>
<evidence type="ECO:0000313" key="2">
    <source>
        <dbReference type="EMBL" id="EFN79403.1"/>
    </source>
</evidence>
<evidence type="ECO:0000256" key="1">
    <source>
        <dbReference type="SAM" id="SignalP"/>
    </source>
</evidence>
<keyword evidence="3" id="KW-1185">Reference proteome</keyword>